<dbReference type="CDD" id="cd01650">
    <property type="entry name" value="RT_nLTR_like"/>
    <property type="match status" value="1"/>
</dbReference>
<accession>A0A6D2HLG9</accession>
<dbReference type="InterPro" id="IPR052343">
    <property type="entry name" value="Retrotransposon-Effector_Assoc"/>
</dbReference>
<comment type="caution">
    <text evidence="2">The sequence shown here is derived from an EMBL/GenBank/DDBJ whole genome shotgun (WGS) entry which is preliminary data.</text>
</comment>
<name>A0A6D2HLG9_9BRAS</name>
<dbReference type="PANTHER" id="PTHR46890:SF48">
    <property type="entry name" value="RNA-DIRECTED DNA POLYMERASE"/>
    <property type="match status" value="1"/>
</dbReference>
<dbReference type="InterPro" id="IPR043502">
    <property type="entry name" value="DNA/RNA_pol_sf"/>
</dbReference>
<dbReference type="SUPFAM" id="SSF56672">
    <property type="entry name" value="DNA/RNA polymerases"/>
    <property type="match status" value="1"/>
</dbReference>
<dbReference type="AlphaFoldDB" id="A0A6D2HLG9"/>
<reference evidence="2" key="1">
    <citation type="submission" date="2020-01" db="EMBL/GenBank/DDBJ databases">
        <authorList>
            <person name="Mishra B."/>
        </authorList>
    </citation>
    <scope>NUCLEOTIDE SEQUENCE [LARGE SCALE GENOMIC DNA]</scope>
</reference>
<dbReference type="PANTHER" id="PTHR46890">
    <property type="entry name" value="NON-LTR RETROLELEMENT REVERSE TRANSCRIPTASE-LIKE PROTEIN-RELATED"/>
    <property type="match status" value="1"/>
</dbReference>
<dbReference type="EMBL" id="CACVBM020000277">
    <property type="protein sequence ID" value="CAA7017042.1"/>
    <property type="molecule type" value="Genomic_DNA"/>
</dbReference>
<dbReference type="PROSITE" id="PS50878">
    <property type="entry name" value="RT_POL"/>
    <property type="match status" value="1"/>
</dbReference>
<protein>
    <recommendedName>
        <fullName evidence="1">Reverse transcriptase domain-containing protein</fullName>
    </recommendedName>
</protein>
<keyword evidence="3" id="KW-1185">Reference proteome</keyword>
<dbReference type="Pfam" id="PF00078">
    <property type="entry name" value="RVT_1"/>
    <property type="match status" value="1"/>
</dbReference>
<evidence type="ECO:0000313" key="3">
    <source>
        <dbReference type="Proteomes" id="UP000467841"/>
    </source>
</evidence>
<sequence length="287" mass="33005">MELKRMEPIALYNVYFKIISKILMLRLQPVLNDIVAENQLAFVPQRAISDNVLITHESLHYLKTSKAKIRCYMAVKTDMSKAYDRIECDFFQAVMERLGFHRRWFQWIMQCLSTVSYSYLVNGAAQGFVQPSRGLRQGDPLSPYIFILCSEVLSGLCTKSQQLGRLPGIKVSKKCPRVNHLLFADDTMFFCRSDPTSCEELMRIIGKYEVASGQKINKQKSAITFSAKTGRDTKQRVKDTLGIQREGGLGKYLGLPEHFRRKKKDLFSIIVDRIRQKAQSWSSRLLS</sequence>
<dbReference type="OrthoDB" id="1932527at2759"/>
<gene>
    <name evidence="2" type="ORF">MERR_LOCUS4277</name>
</gene>
<proteinExistence type="predicted"/>
<organism evidence="2 3">
    <name type="scientific">Microthlaspi erraticum</name>
    <dbReference type="NCBI Taxonomy" id="1685480"/>
    <lineage>
        <taxon>Eukaryota</taxon>
        <taxon>Viridiplantae</taxon>
        <taxon>Streptophyta</taxon>
        <taxon>Embryophyta</taxon>
        <taxon>Tracheophyta</taxon>
        <taxon>Spermatophyta</taxon>
        <taxon>Magnoliopsida</taxon>
        <taxon>eudicotyledons</taxon>
        <taxon>Gunneridae</taxon>
        <taxon>Pentapetalae</taxon>
        <taxon>rosids</taxon>
        <taxon>malvids</taxon>
        <taxon>Brassicales</taxon>
        <taxon>Brassicaceae</taxon>
        <taxon>Coluteocarpeae</taxon>
        <taxon>Microthlaspi</taxon>
    </lineage>
</organism>
<feature type="domain" description="Reverse transcriptase" evidence="1">
    <location>
        <begin position="1"/>
        <end position="245"/>
    </location>
</feature>
<dbReference type="Proteomes" id="UP000467841">
    <property type="component" value="Unassembled WGS sequence"/>
</dbReference>
<dbReference type="InterPro" id="IPR000477">
    <property type="entry name" value="RT_dom"/>
</dbReference>
<evidence type="ECO:0000259" key="1">
    <source>
        <dbReference type="PROSITE" id="PS50878"/>
    </source>
</evidence>
<evidence type="ECO:0000313" key="2">
    <source>
        <dbReference type="EMBL" id="CAA7017042.1"/>
    </source>
</evidence>